<evidence type="ECO:0000256" key="1">
    <source>
        <dbReference type="ARBA" id="ARBA00008210"/>
    </source>
</evidence>
<dbReference type="InterPro" id="IPR036354">
    <property type="entry name" value="Prot_inh_pot1_sf"/>
</dbReference>
<dbReference type="EMBL" id="JAUJYN010000005">
    <property type="protein sequence ID" value="KAK1271424.1"/>
    <property type="molecule type" value="Genomic_DNA"/>
</dbReference>
<gene>
    <name evidence="4" type="ORF">QJS04_geneDACA013118</name>
</gene>
<evidence type="ECO:0000256" key="2">
    <source>
        <dbReference type="ARBA" id="ARBA00022690"/>
    </source>
</evidence>
<dbReference type="PANTHER" id="PTHR33091">
    <property type="entry name" value="PROTEIN, PUTATIVE, EXPRESSED-RELATED"/>
    <property type="match status" value="1"/>
</dbReference>
<protein>
    <submittedName>
        <fullName evidence="4">Uncharacterized protein</fullName>
    </submittedName>
</protein>
<accession>A0AAV9B470</accession>
<dbReference type="AlphaFoldDB" id="A0AAV9B470"/>
<comment type="similarity">
    <text evidence="1">Belongs to the protease inhibitor I13 (potato type I serine protease inhibitor) family.</text>
</comment>
<dbReference type="PANTHER" id="PTHR33091:SF94">
    <property type="entry name" value="PROTEASE INHIBITOR PROTEIN"/>
    <property type="match status" value="1"/>
</dbReference>
<keyword evidence="2" id="KW-0646">Protease inhibitor</keyword>
<sequence>MAYPPSATPSGGPLNIADKWFGGEWPELVGKSWKLAKAMIELEDPYVRVFPVPEGNFIIEDIRGDRVWLWYDPKSLLITRVPHIG</sequence>
<dbReference type="GO" id="GO:0004867">
    <property type="term" value="F:serine-type endopeptidase inhibitor activity"/>
    <property type="evidence" value="ECO:0007669"/>
    <property type="project" value="UniProtKB-KW"/>
</dbReference>
<dbReference type="GO" id="GO:0009611">
    <property type="term" value="P:response to wounding"/>
    <property type="evidence" value="ECO:0007669"/>
    <property type="project" value="InterPro"/>
</dbReference>
<evidence type="ECO:0000313" key="4">
    <source>
        <dbReference type="EMBL" id="KAK1271424.1"/>
    </source>
</evidence>
<reference evidence="4" key="2">
    <citation type="submission" date="2023-06" db="EMBL/GenBank/DDBJ databases">
        <authorList>
            <person name="Ma L."/>
            <person name="Liu K.-W."/>
            <person name="Li Z."/>
            <person name="Hsiao Y.-Y."/>
            <person name="Qi Y."/>
            <person name="Fu T."/>
            <person name="Tang G."/>
            <person name="Zhang D."/>
            <person name="Sun W.-H."/>
            <person name="Liu D.-K."/>
            <person name="Li Y."/>
            <person name="Chen G.-Z."/>
            <person name="Liu X.-D."/>
            <person name="Liao X.-Y."/>
            <person name="Jiang Y.-T."/>
            <person name="Yu X."/>
            <person name="Hao Y."/>
            <person name="Huang J."/>
            <person name="Zhao X.-W."/>
            <person name="Ke S."/>
            <person name="Chen Y.-Y."/>
            <person name="Wu W.-L."/>
            <person name="Hsu J.-L."/>
            <person name="Lin Y.-F."/>
            <person name="Huang M.-D."/>
            <person name="Li C.-Y."/>
            <person name="Huang L."/>
            <person name="Wang Z.-W."/>
            <person name="Zhao X."/>
            <person name="Zhong W.-Y."/>
            <person name="Peng D.-H."/>
            <person name="Ahmad S."/>
            <person name="Lan S."/>
            <person name="Zhang J.-S."/>
            <person name="Tsai W.-C."/>
            <person name="Van De Peer Y."/>
            <person name="Liu Z.-J."/>
        </authorList>
    </citation>
    <scope>NUCLEOTIDE SEQUENCE</scope>
    <source>
        <strain evidence="4">SCP</strain>
        <tissue evidence="4">Leaves</tissue>
    </source>
</reference>
<evidence type="ECO:0000256" key="3">
    <source>
        <dbReference type="ARBA" id="ARBA00022900"/>
    </source>
</evidence>
<organism evidence="4 5">
    <name type="scientific">Acorus gramineus</name>
    <name type="common">Dwarf sweet flag</name>
    <dbReference type="NCBI Taxonomy" id="55184"/>
    <lineage>
        <taxon>Eukaryota</taxon>
        <taxon>Viridiplantae</taxon>
        <taxon>Streptophyta</taxon>
        <taxon>Embryophyta</taxon>
        <taxon>Tracheophyta</taxon>
        <taxon>Spermatophyta</taxon>
        <taxon>Magnoliopsida</taxon>
        <taxon>Liliopsida</taxon>
        <taxon>Acoraceae</taxon>
        <taxon>Acorus</taxon>
    </lineage>
</organism>
<dbReference type="Gene3D" id="3.30.10.10">
    <property type="entry name" value="Trypsin Inhibitor V, subunit A"/>
    <property type="match status" value="1"/>
</dbReference>
<dbReference type="Proteomes" id="UP001179952">
    <property type="component" value="Unassembled WGS sequence"/>
</dbReference>
<dbReference type="InterPro" id="IPR000864">
    <property type="entry name" value="Prot_inh_pot1"/>
</dbReference>
<proteinExistence type="inferred from homology"/>
<dbReference type="SUPFAM" id="SSF54654">
    <property type="entry name" value="CI-2 family of serine protease inhibitors"/>
    <property type="match status" value="1"/>
</dbReference>
<keyword evidence="5" id="KW-1185">Reference proteome</keyword>
<keyword evidence="3" id="KW-0722">Serine protease inhibitor</keyword>
<name>A0AAV9B470_ACOGR</name>
<dbReference type="Pfam" id="PF00280">
    <property type="entry name" value="potato_inhibit"/>
    <property type="match status" value="1"/>
</dbReference>
<reference evidence="4" key="1">
    <citation type="journal article" date="2023" name="Nat. Commun.">
        <title>Diploid and tetraploid genomes of Acorus and the evolution of monocots.</title>
        <authorList>
            <person name="Ma L."/>
            <person name="Liu K.W."/>
            <person name="Li Z."/>
            <person name="Hsiao Y.Y."/>
            <person name="Qi Y."/>
            <person name="Fu T."/>
            <person name="Tang G.D."/>
            <person name="Zhang D."/>
            <person name="Sun W.H."/>
            <person name="Liu D.K."/>
            <person name="Li Y."/>
            <person name="Chen G.Z."/>
            <person name="Liu X.D."/>
            <person name="Liao X.Y."/>
            <person name="Jiang Y.T."/>
            <person name="Yu X."/>
            <person name="Hao Y."/>
            <person name="Huang J."/>
            <person name="Zhao X.W."/>
            <person name="Ke S."/>
            <person name="Chen Y.Y."/>
            <person name="Wu W.L."/>
            <person name="Hsu J.L."/>
            <person name="Lin Y.F."/>
            <person name="Huang M.D."/>
            <person name="Li C.Y."/>
            <person name="Huang L."/>
            <person name="Wang Z.W."/>
            <person name="Zhao X."/>
            <person name="Zhong W.Y."/>
            <person name="Peng D.H."/>
            <person name="Ahmad S."/>
            <person name="Lan S."/>
            <person name="Zhang J.S."/>
            <person name="Tsai W.C."/>
            <person name="Van de Peer Y."/>
            <person name="Liu Z.J."/>
        </authorList>
    </citation>
    <scope>NUCLEOTIDE SEQUENCE</scope>
    <source>
        <strain evidence="4">SCP</strain>
    </source>
</reference>
<comment type="caution">
    <text evidence="4">The sequence shown here is derived from an EMBL/GenBank/DDBJ whole genome shotgun (WGS) entry which is preliminary data.</text>
</comment>
<evidence type="ECO:0000313" key="5">
    <source>
        <dbReference type="Proteomes" id="UP001179952"/>
    </source>
</evidence>